<evidence type="ECO:0000313" key="2">
    <source>
        <dbReference type="EMBL" id="PXZ05755.1"/>
    </source>
</evidence>
<evidence type="ECO:0000259" key="1">
    <source>
        <dbReference type="Pfam" id="PF00501"/>
    </source>
</evidence>
<evidence type="ECO:0000313" key="3">
    <source>
        <dbReference type="Proteomes" id="UP000247483"/>
    </source>
</evidence>
<dbReference type="Gene3D" id="3.30.300.30">
    <property type="match status" value="1"/>
</dbReference>
<name>A0A2V4DY54_9GAMM</name>
<dbReference type="Proteomes" id="UP000247483">
    <property type="component" value="Unassembled WGS sequence"/>
</dbReference>
<comment type="caution">
    <text evidence="2">The sequence shown here is derived from an EMBL/GenBank/DDBJ whole genome shotgun (WGS) entry which is preliminary data.</text>
</comment>
<dbReference type="InterPro" id="IPR045851">
    <property type="entry name" value="AMP-bd_C_sf"/>
</dbReference>
<dbReference type="RefSeq" id="WP_034883088.1">
    <property type="nucleotide sequence ID" value="NZ_QGLP01000004.1"/>
</dbReference>
<dbReference type="AlphaFoldDB" id="A0A2V4DY54"/>
<reference evidence="2 3" key="1">
    <citation type="submission" date="2018-05" db="EMBL/GenBank/DDBJ databases">
        <title>Reference genomes for bee gut microbiota database.</title>
        <authorList>
            <person name="Ellegaard K.M."/>
        </authorList>
    </citation>
    <scope>NUCLEOTIDE SEQUENCE [LARGE SCALE GENOMIC DNA]</scope>
    <source>
        <strain evidence="2 3">ESL0177</strain>
    </source>
</reference>
<feature type="domain" description="AMP-dependent synthetase/ligase" evidence="1">
    <location>
        <begin position="23"/>
        <end position="287"/>
    </location>
</feature>
<accession>A0A2V4DY54</accession>
<dbReference type="Pfam" id="PF00501">
    <property type="entry name" value="AMP-binding"/>
    <property type="match status" value="1"/>
</dbReference>
<dbReference type="InterPro" id="IPR042099">
    <property type="entry name" value="ANL_N_sf"/>
</dbReference>
<organism evidence="2 3">
    <name type="scientific">Gilliamella apicola</name>
    <dbReference type="NCBI Taxonomy" id="1196095"/>
    <lineage>
        <taxon>Bacteria</taxon>
        <taxon>Pseudomonadati</taxon>
        <taxon>Pseudomonadota</taxon>
        <taxon>Gammaproteobacteria</taxon>
        <taxon>Orbales</taxon>
        <taxon>Orbaceae</taxon>
        <taxon>Gilliamella</taxon>
    </lineage>
</organism>
<dbReference type="EMBL" id="QGLP01000004">
    <property type="protein sequence ID" value="PXZ05755.1"/>
    <property type="molecule type" value="Genomic_DNA"/>
</dbReference>
<dbReference type="PANTHER" id="PTHR45398:SF1">
    <property type="entry name" value="ENZYME, PUTATIVE (JCVI)-RELATED"/>
    <property type="match status" value="1"/>
</dbReference>
<protein>
    <recommendedName>
        <fullName evidence="1">AMP-dependent synthetase/ligase domain-containing protein</fullName>
    </recommendedName>
</protein>
<dbReference type="PANTHER" id="PTHR45398">
    <property type="match status" value="1"/>
</dbReference>
<gene>
    <name evidence="2" type="ORF">DKK79_03515</name>
</gene>
<sequence>MDCSSKSKTLVLLSEQLLRPDNEIIAFRKQLALTVSDLKQQISIIVNKLDSHPEKNWVLYMDDSFNFIAGFLALLYSGKHPLLLNPYHLEFPYEAILTDIDINIKNTNLPNNLPIINISNIDRQEVSESIKFNNLEFAQTLFTLFTSGSTGLPKPIKKSISQLEQEIEILVNNLTVLTNDLFIASVSHEHMYGLTFKIMLPLSCKIPFVCETILYQEQLATYQSKKITYITTPSIIKNLDNNLSSINCTCVFSSGGELSFENAQFCLQNFNVLPHEIYGSSETGIIAKRQQQSVNTPWELFYPLQIKFNSDHQPLLISPLLNQPEPLNDKLLKIDDTKFYLKGRMDKIVKIAEQRLSLTYIENQINKLIVVEQAIVIPLEHNNRTILGAIIKISSTYRKELDNLNHFKLTQYFRHLLKDTLSLVETPKKWRFIENFPKNSQGKCIYTDLKALFDAPKKL</sequence>
<dbReference type="InterPro" id="IPR000873">
    <property type="entry name" value="AMP-dep_synth/lig_dom"/>
</dbReference>
<proteinExistence type="predicted"/>
<dbReference type="SUPFAM" id="SSF56801">
    <property type="entry name" value="Acetyl-CoA synthetase-like"/>
    <property type="match status" value="1"/>
</dbReference>
<dbReference type="Gene3D" id="3.40.50.12780">
    <property type="entry name" value="N-terminal domain of ligase-like"/>
    <property type="match status" value="1"/>
</dbReference>